<dbReference type="EMBL" id="SACS01000024">
    <property type="protein sequence ID" value="RVU33245.1"/>
    <property type="molecule type" value="Genomic_DNA"/>
</dbReference>
<dbReference type="AlphaFoldDB" id="A0A437QFD7"/>
<proteinExistence type="predicted"/>
<reference evidence="1 2" key="1">
    <citation type="submission" date="2019-01" db="EMBL/GenBank/DDBJ databases">
        <authorList>
            <person name="Chen W.-M."/>
        </authorList>
    </citation>
    <scope>NUCLEOTIDE SEQUENCE [LARGE SCALE GENOMIC DNA]</scope>
    <source>
        <strain evidence="1 2">KYPC3</strain>
    </source>
</reference>
<sequence>MFAFLSDEQNQHLAAVTREYTGQMPTLGAALGAITIGHVYGWRVLKIVHSPATLKKYENIIGFKYEELCPEITELSSRNVGFRMYQKIGAFWKVVLGQVKVDNKNEANDDVE</sequence>
<comment type="caution">
    <text evidence="1">The sequence shown here is derived from an EMBL/GenBank/DDBJ whole genome shotgun (WGS) entry which is preliminary data.</text>
</comment>
<organism evidence="1 2">
    <name type="scientific">Rheinheimera riviphila</name>
    <dbReference type="NCBI Taxonomy" id="1834037"/>
    <lineage>
        <taxon>Bacteria</taxon>
        <taxon>Pseudomonadati</taxon>
        <taxon>Pseudomonadota</taxon>
        <taxon>Gammaproteobacteria</taxon>
        <taxon>Chromatiales</taxon>
        <taxon>Chromatiaceae</taxon>
        <taxon>Rheinheimera</taxon>
    </lineage>
</organism>
<keyword evidence="2" id="KW-1185">Reference proteome</keyword>
<dbReference type="Proteomes" id="UP000283077">
    <property type="component" value="Unassembled WGS sequence"/>
</dbReference>
<accession>A0A437QFD7</accession>
<evidence type="ECO:0000313" key="1">
    <source>
        <dbReference type="EMBL" id="RVU33245.1"/>
    </source>
</evidence>
<dbReference type="RefSeq" id="WP_127700619.1">
    <property type="nucleotide sequence ID" value="NZ_SACS01000024.1"/>
</dbReference>
<protein>
    <submittedName>
        <fullName evidence="1">Uncharacterized protein</fullName>
    </submittedName>
</protein>
<dbReference type="OrthoDB" id="8562828at2"/>
<evidence type="ECO:0000313" key="2">
    <source>
        <dbReference type="Proteomes" id="UP000283077"/>
    </source>
</evidence>
<gene>
    <name evidence="1" type="ORF">EOE67_17450</name>
</gene>
<name>A0A437QFD7_9GAMM</name>